<reference evidence="2 3" key="2">
    <citation type="submission" date="2018-11" db="EMBL/GenBank/DDBJ databases">
        <authorList>
            <consortium name="Pathogen Informatics"/>
        </authorList>
    </citation>
    <scope>NUCLEOTIDE SEQUENCE [LARGE SCALE GENOMIC DNA]</scope>
</reference>
<sequence length="158" mass="17729">DGHYDDESSEEDEYGVSDTSCKGSDDYDEDDGDYDTDGELYDSGRHCQCCNLHRIISHLARDYENDDDSEDVEDEETESEEQPDAAPRIFRAPASPKMPAKRRRRVTPATTTRTGPKPARVTKKTATRGTGRRMQNRSNRPGTADGTPLDGLVTRSRR</sequence>
<accession>A0A183ER14</accession>
<dbReference type="WBParaSite" id="GPUH_0002343501-mRNA-1">
    <property type="protein sequence ID" value="GPUH_0002343501-mRNA-1"/>
    <property type="gene ID" value="GPUH_0002343501"/>
</dbReference>
<dbReference type="Proteomes" id="UP000271098">
    <property type="component" value="Unassembled WGS sequence"/>
</dbReference>
<name>A0A183ER14_9BILA</name>
<organism evidence="4">
    <name type="scientific">Gongylonema pulchrum</name>
    <dbReference type="NCBI Taxonomy" id="637853"/>
    <lineage>
        <taxon>Eukaryota</taxon>
        <taxon>Metazoa</taxon>
        <taxon>Ecdysozoa</taxon>
        <taxon>Nematoda</taxon>
        <taxon>Chromadorea</taxon>
        <taxon>Rhabditida</taxon>
        <taxon>Spirurina</taxon>
        <taxon>Spiruromorpha</taxon>
        <taxon>Spiruroidea</taxon>
        <taxon>Gongylonematidae</taxon>
        <taxon>Gongylonema</taxon>
    </lineage>
</organism>
<evidence type="ECO:0000256" key="1">
    <source>
        <dbReference type="SAM" id="MobiDB-lite"/>
    </source>
</evidence>
<feature type="compositionally biased region" description="Acidic residues" evidence="1">
    <location>
        <begin position="26"/>
        <end position="40"/>
    </location>
</feature>
<keyword evidence="3" id="KW-1185">Reference proteome</keyword>
<feature type="region of interest" description="Disordered" evidence="1">
    <location>
        <begin position="1"/>
        <end position="40"/>
    </location>
</feature>
<reference evidence="4" key="1">
    <citation type="submission" date="2016-06" db="UniProtKB">
        <authorList>
            <consortium name="WormBaseParasite"/>
        </authorList>
    </citation>
    <scope>IDENTIFICATION</scope>
</reference>
<feature type="compositionally biased region" description="Acidic residues" evidence="1">
    <location>
        <begin position="64"/>
        <end position="83"/>
    </location>
</feature>
<dbReference type="AlphaFoldDB" id="A0A183ER14"/>
<feature type="compositionally biased region" description="Basic residues" evidence="1">
    <location>
        <begin position="120"/>
        <end position="135"/>
    </location>
</feature>
<evidence type="ECO:0000313" key="2">
    <source>
        <dbReference type="EMBL" id="VDN41427.1"/>
    </source>
</evidence>
<dbReference type="EMBL" id="UYRT01097731">
    <property type="protein sequence ID" value="VDN41427.1"/>
    <property type="molecule type" value="Genomic_DNA"/>
</dbReference>
<gene>
    <name evidence="2" type="ORF">GPUH_LOCUS23404</name>
</gene>
<evidence type="ECO:0000313" key="4">
    <source>
        <dbReference type="WBParaSite" id="GPUH_0002343501-mRNA-1"/>
    </source>
</evidence>
<proteinExistence type="predicted"/>
<feature type="compositionally biased region" description="Low complexity" evidence="1">
    <location>
        <begin position="107"/>
        <end position="119"/>
    </location>
</feature>
<protein>
    <submittedName>
        <fullName evidence="4">Iwr1 domain-containing protein</fullName>
    </submittedName>
</protein>
<feature type="region of interest" description="Disordered" evidence="1">
    <location>
        <begin position="63"/>
        <end position="158"/>
    </location>
</feature>
<evidence type="ECO:0000313" key="3">
    <source>
        <dbReference type="Proteomes" id="UP000271098"/>
    </source>
</evidence>